<gene>
    <name evidence="2" type="ORF">HA72_0310</name>
    <name evidence="3" type="ORF">MsedA_0322</name>
    <name evidence="4" type="ORF">MsedB_0322</name>
    <name evidence="5" type="ORF">MsedC_0321</name>
    <name evidence="6" type="ORF">MsedD_0322</name>
    <name evidence="7" type="ORF">MsedE_0322</name>
</gene>
<dbReference type="GeneID" id="91754757"/>
<evidence type="ECO:0000313" key="6">
    <source>
        <dbReference type="EMBL" id="AKV80204.1"/>
    </source>
</evidence>
<keyword evidence="1" id="KW-0472">Membrane</keyword>
<dbReference type="Proteomes" id="UP000029084">
    <property type="component" value="Chromosome"/>
</dbReference>
<dbReference type="OrthoDB" id="57531at2157"/>
<keyword evidence="1" id="KW-1133">Transmembrane helix</keyword>
<proteinExistence type="predicted"/>
<feature type="transmembrane region" description="Helical" evidence="1">
    <location>
        <begin position="342"/>
        <end position="364"/>
    </location>
</feature>
<reference evidence="7 9" key="3">
    <citation type="submission" date="2015-07" db="EMBL/GenBank/DDBJ databases">
        <title>Physiological, transcriptional responses and genome re-sequencing of acid resistant extremely thermoacidophilic Metallosphaera sedula SARC-M1.</title>
        <authorList>
            <person name="Ai C."/>
            <person name="McCarthy S."/>
            <person name="Eckrich V."/>
            <person name="Rudrappa D."/>
            <person name="Qiu G."/>
            <person name="Blum P."/>
        </authorList>
    </citation>
    <scope>NUCLEOTIDE SEQUENCE [LARGE SCALE GENOMIC DNA]</scope>
    <source>
        <strain evidence="7 9">SARC-M1</strain>
    </source>
</reference>
<dbReference type="Proteomes" id="UP000068832">
    <property type="component" value="Chromosome"/>
</dbReference>
<sequence>MNSDVYKISFSAFFADLGYQAVVASFPIILVFQFHLPIYIYGVVESVSYGVGLIFSFLGGALADRYGSKRVAIFGNLLITLLSFTGLAQNSLEAIGLFLSGWFMRNFRSPARRTMLVQATSENERSRAFAILHSLDFLGGLIAVVYLSVGLYLRLSFAEILPLTAIPILISSLFLYLSRPREGKSTARRSGKVLGAVALASLLFGISTYSPGFPIITVTQSTSQIYLGTLTYGFFLGSSSGFGMLLSRLRMKDYLGLTLGYLVTAIASAGFIFLFPFREIGLYPMAILLGVGSAFAETFEPSIASKVAGQNVGTGMGILSLSRGIGYFVGNSVMGILYSLSYVYAYAFASLVALGSTVIILALVRK</sequence>
<dbReference type="Proteomes" id="UP000062398">
    <property type="component" value="Chromosome"/>
</dbReference>
<dbReference type="Proteomes" id="UP000056255">
    <property type="component" value="Chromosome"/>
</dbReference>
<evidence type="ECO:0000313" key="8">
    <source>
        <dbReference type="Proteomes" id="UP000029084"/>
    </source>
</evidence>
<feature type="transmembrane region" description="Helical" evidence="1">
    <location>
        <begin position="225"/>
        <end position="247"/>
    </location>
</feature>
<dbReference type="AlphaFoldDB" id="A0A088E220"/>
<feature type="transmembrane region" description="Helical" evidence="1">
    <location>
        <begin position="38"/>
        <end position="58"/>
    </location>
</feature>
<feature type="transmembrane region" description="Helical" evidence="1">
    <location>
        <begin position="155"/>
        <end position="177"/>
    </location>
</feature>
<dbReference type="InterPro" id="IPR036259">
    <property type="entry name" value="MFS_trans_sf"/>
</dbReference>
<dbReference type="PANTHER" id="PTHR23518:SF2">
    <property type="entry name" value="MAJOR FACILITATOR SUPERFAMILY TRANSPORTER"/>
    <property type="match status" value="1"/>
</dbReference>
<evidence type="ECO:0000313" key="9">
    <source>
        <dbReference type="Proteomes" id="UP000056255"/>
    </source>
</evidence>
<accession>A0A088E220</accession>
<dbReference type="EMBL" id="CP012175">
    <property type="protein sequence ID" value="AKV80204.1"/>
    <property type="molecule type" value="Genomic_DNA"/>
</dbReference>
<dbReference type="EMBL" id="CP012176">
    <property type="protein sequence ID" value="AKV82449.1"/>
    <property type="molecule type" value="Genomic_DNA"/>
</dbReference>
<dbReference type="SUPFAM" id="SSF103473">
    <property type="entry name" value="MFS general substrate transporter"/>
    <property type="match status" value="1"/>
</dbReference>
<dbReference type="GO" id="GO:0022857">
    <property type="term" value="F:transmembrane transporter activity"/>
    <property type="evidence" value="ECO:0007669"/>
    <property type="project" value="InterPro"/>
</dbReference>
<feature type="transmembrane region" description="Helical" evidence="1">
    <location>
        <begin position="128"/>
        <end position="149"/>
    </location>
</feature>
<dbReference type="Gene3D" id="1.20.1250.20">
    <property type="entry name" value="MFS general substrate transporter like domains"/>
    <property type="match status" value="1"/>
</dbReference>
<dbReference type="Proteomes" id="UP000061362">
    <property type="component" value="Chromosome"/>
</dbReference>
<evidence type="ECO:0000313" key="5">
    <source>
        <dbReference type="EMBL" id="AKV77959.1"/>
    </source>
</evidence>
<keyword evidence="1" id="KW-0812">Transmembrane</keyword>
<dbReference type="PATRIC" id="fig|43687.5.peg.316"/>
<dbReference type="Proteomes" id="UP000062475">
    <property type="component" value="Chromosome"/>
</dbReference>
<evidence type="ECO:0000313" key="3">
    <source>
        <dbReference type="EMBL" id="AKV73470.1"/>
    </source>
</evidence>
<feature type="transmembrane region" description="Helical" evidence="1">
    <location>
        <begin position="92"/>
        <end position="107"/>
    </location>
</feature>
<protein>
    <submittedName>
        <fullName evidence="3">MFS transporter</fullName>
    </submittedName>
    <submittedName>
        <fullName evidence="2">Major facilitator superfamily MFS_1</fullName>
    </submittedName>
</protein>
<feature type="transmembrane region" description="Helical" evidence="1">
    <location>
        <begin position="12"/>
        <end position="32"/>
    </location>
</feature>
<evidence type="ECO:0000313" key="7">
    <source>
        <dbReference type="EMBL" id="AKV82449.1"/>
    </source>
</evidence>
<evidence type="ECO:0000313" key="13">
    <source>
        <dbReference type="Proteomes" id="UP000068832"/>
    </source>
</evidence>
<dbReference type="RefSeq" id="WP_011921455.1">
    <property type="nucleotide sequence ID" value="NZ_AP019770.1"/>
</dbReference>
<reference evidence="10 11" key="2">
    <citation type="journal article" date="2015" name="Genome Announc.">
        <title>Complete Genome Sequences of Evolved Arsenate-Resistant Metallosphaera sedula Strains.</title>
        <authorList>
            <person name="Ai C."/>
            <person name="McCarthy S."/>
            <person name="Schackwitz W."/>
            <person name="Martin J."/>
            <person name="Lipzen A."/>
            <person name="Blum P."/>
        </authorList>
    </citation>
    <scope>NUCLEOTIDE SEQUENCE [LARGE SCALE GENOMIC DNA]</scope>
    <source>
        <strain evidence="5 11">ARS120-1</strain>
        <strain evidence="6 10">ARS120-2</strain>
        <strain evidence="3 13">ARS50-1</strain>
        <strain evidence="4 12">ARS50-2</strain>
    </source>
</reference>
<dbReference type="EMBL" id="CP012173">
    <property type="protein sequence ID" value="AKV75712.1"/>
    <property type="molecule type" value="Genomic_DNA"/>
</dbReference>
<dbReference type="EMBL" id="CP012172">
    <property type="protein sequence ID" value="AKV73470.1"/>
    <property type="molecule type" value="Genomic_DNA"/>
</dbReference>
<reference evidence="2 8" key="1">
    <citation type="journal article" date="2014" name="J. Bacteriol.">
        <title>Role of an Archaeal PitA Transporter in the Copper and Arsenic Resistance of Metallosphaera sedula, an Extreme Thermoacidophile.</title>
        <authorList>
            <person name="McCarthy S."/>
            <person name="Ai C."/>
            <person name="Wheaton G."/>
            <person name="Tevatia R."/>
            <person name="Eckrich V."/>
            <person name="Kelly R."/>
            <person name="Blum P."/>
        </authorList>
    </citation>
    <scope>NUCLEOTIDE SEQUENCE [LARGE SCALE GENOMIC DNA]</scope>
    <source>
        <strain evidence="2 8">CuR1</strain>
    </source>
</reference>
<organism evidence="2 8">
    <name type="scientific">Metallosphaera sedula</name>
    <dbReference type="NCBI Taxonomy" id="43687"/>
    <lineage>
        <taxon>Archaea</taxon>
        <taxon>Thermoproteota</taxon>
        <taxon>Thermoprotei</taxon>
        <taxon>Sulfolobales</taxon>
        <taxon>Sulfolobaceae</taxon>
        <taxon>Metallosphaera</taxon>
    </lineage>
</organism>
<dbReference type="EMBL" id="CP012174">
    <property type="protein sequence ID" value="AKV77959.1"/>
    <property type="molecule type" value="Genomic_DNA"/>
</dbReference>
<evidence type="ECO:0000313" key="12">
    <source>
        <dbReference type="Proteomes" id="UP000062475"/>
    </source>
</evidence>
<dbReference type="EMBL" id="CP008822">
    <property type="protein sequence ID" value="AIM26474.1"/>
    <property type="molecule type" value="Genomic_DNA"/>
</dbReference>
<dbReference type="Pfam" id="PF07690">
    <property type="entry name" value="MFS_1"/>
    <property type="match status" value="1"/>
</dbReference>
<dbReference type="OMA" id="FAVQWFP"/>
<evidence type="ECO:0000313" key="10">
    <source>
        <dbReference type="Proteomes" id="UP000061362"/>
    </source>
</evidence>
<name>A0A088E220_9CREN</name>
<evidence type="ECO:0000256" key="1">
    <source>
        <dbReference type="SAM" id="Phobius"/>
    </source>
</evidence>
<dbReference type="InterPro" id="IPR011701">
    <property type="entry name" value="MFS"/>
</dbReference>
<evidence type="ECO:0000313" key="4">
    <source>
        <dbReference type="EMBL" id="AKV75712.1"/>
    </source>
</evidence>
<evidence type="ECO:0000313" key="11">
    <source>
        <dbReference type="Proteomes" id="UP000062398"/>
    </source>
</evidence>
<evidence type="ECO:0000313" key="2">
    <source>
        <dbReference type="EMBL" id="AIM26474.1"/>
    </source>
</evidence>
<feature type="transmembrane region" description="Helical" evidence="1">
    <location>
        <begin position="254"/>
        <end position="275"/>
    </location>
</feature>
<dbReference type="PANTHER" id="PTHR23518">
    <property type="entry name" value="C-METHYLTRANSFERASE"/>
    <property type="match status" value="1"/>
</dbReference>
<feature type="transmembrane region" description="Helical" evidence="1">
    <location>
        <begin position="193"/>
        <end position="213"/>
    </location>
</feature>